<feature type="transmembrane region" description="Helical" evidence="2">
    <location>
        <begin position="346"/>
        <end position="365"/>
    </location>
</feature>
<feature type="region of interest" description="Disordered" evidence="1">
    <location>
        <begin position="466"/>
        <end position="543"/>
    </location>
</feature>
<dbReference type="PANTHER" id="PTHR23028:SF53">
    <property type="entry name" value="ACYL_TRANSF_3 DOMAIN-CONTAINING PROTEIN"/>
    <property type="match status" value="1"/>
</dbReference>
<feature type="region of interest" description="Disordered" evidence="1">
    <location>
        <begin position="248"/>
        <end position="268"/>
    </location>
</feature>
<feature type="transmembrane region" description="Helical" evidence="2">
    <location>
        <begin position="45"/>
        <end position="66"/>
    </location>
</feature>
<evidence type="ECO:0000256" key="1">
    <source>
        <dbReference type="SAM" id="MobiDB-lite"/>
    </source>
</evidence>
<sequence>MSERIKWLSGIRVLAILLVLAYHFFTDYVPGGFIGVDVFLALSGYLITAGAVGKMAAGGGFGYFAFLERRFRRLFPTLLAMVVFCLPLLLLIPAGFATGIARQTAAALGFVTNYYEILNGGSYEARLLPHFFVHTWFLAVEVQVCIVWGSVLAGIGALACHMRVNVKYLTFVLAAALAVASYCFMQILYNANPADPSPGYFNAISHAFPFFIGAMAGALMGSGKRDGADDEAVAGMAGSVSDEDGTDISGGISGKDGTGAGEAVGKRTPRRSNRTLTICGAAAAAAGLVALSLLLDFSAAATYRYGLLAAAVLAVVLIVLLRKIHGFTPQDIREPRVLSFSSDMSYGIYLFHWPLFIVCSNLAFIPVGAVAAGMAFALSLAMAVLVARWVLPVLGARERVRGKIALSLLAVICAVMGGFVFNRAPVINPIEREMYIAYIYQDADGLYDLARTGEFLGAQVGGVGSLGGADGNEGSKTTDPTTPTTPPTATDPATPSTQLPPTGTTPPVTSPPPANPYIPVPPSPPTGSVPPVSPPPTDPPEDTEFLGEVLVIGDSVCLGARKSLLATLPNAKVDTEGSRQVWQGYNLMMKEQKAGRLPEYVVIALGTNVNKNAFDYIDKIVEDIAPGHRLIFVTPYNGKAGASTISYKTAEYIRELPDRFAFVTVADWVETITPHPKAIGADKIHIGGNKEGIALYVDCVTEALWVAAGRPAK</sequence>
<keyword evidence="2" id="KW-1133">Transmembrane helix</keyword>
<accession>A0A806KD63</accession>
<dbReference type="InterPro" id="IPR002656">
    <property type="entry name" value="Acyl_transf_3_dom"/>
</dbReference>
<feature type="compositionally biased region" description="Gly residues" evidence="1">
    <location>
        <begin position="251"/>
        <end position="262"/>
    </location>
</feature>
<feature type="transmembrane region" description="Helical" evidence="2">
    <location>
        <begin position="371"/>
        <end position="391"/>
    </location>
</feature>
<keyword evidence="4" id="KW-0012">Acyltransferase</keyword>
<dbReference type="GO" id="GO:0016747">
    <property type="term" value="F:acyltransferase activity, transferring groups other than amino-acyl groups"/>
    <property type="evidence" value="ECO:0007669"/>
    <property type="project" value="InterPro"/>
</dbReference>
<feature type="domain" description="Acyltransferase 3" evidence="3">
    <location>
        <begin position="5"/>
        <end position="384"/>
    </location>
</feature>
<feature type="transmembrane region" description="Helical" evidence="2">
    <location>
        <begin position="200"/>
        <end position="220"/>
    </location>
</feature>
<evidence type="ECO:0000256" key="2">
    <source>
        <dbReference type="SAM" id="Phobius"/>
    </source>
</evidence>
<evidence type="ECO:0000313" key="4">
    <source>
        <dbReference type="EMBL" id="AGS52525.1"/>
    </source>
</evidence>
<proteinExistence type="predicted"/>
<feature type="transmembrane region" description="Helical" evidence="2">
    <location>
        <begin position="136"/>
        <end position="161"/>
    </location>
</feature>
<dbReference type="SUPFAM" id="SSF52266">
    <property type="entry name" value="SGNH hydrolase"/>
    <property type="match status" value="1"/>
</dbReference>
<protein>
    <submittedName>
        <fullName evidence="4">Acyltransferase family</fullName>
    </submittedName>
</protein>
<feature type="transmembrane region" description="Helical" evidence="2">
    <location>
        <begin position="307"/>
        <end position="325"/>
    </location>
</feature>
<feature type="transmembrane region" description="Helical" evidence="2">
    <location>
        <begin position="168"/>
        <end position="188"/>
    </location>
</feature>
<evidence type="ECO:0000259" key="3">
    <source>
        <dbReference type="Pfam" id="PF01757"/>
    </source>
</evidence>
<dbReference type="EMBL" id="JQ844200">
    <property type="protein sequence ID" value="AGS52525.1"/>
    <property type="molecule type" value="Genomic_DNA"/>
</dbReference>
<dbReference type="GO" id="GO:0009103">
    <property type="term" value="P:lipopolysaccharide biosynthetic process"/>
    <property type="evidence" value="ECO:0007669"/>
    <property type="project" value="TreeGrafter"/>
</dbReference>
<dbReference type="PANTHER" id="PTHR23028">
    <property type="entry name" value="ACETYLTRANSFERASE"/>
    <property type="match status" value="1"/>
</dbReference>
<keyword evidence="4" id="KW-0808">Transferase</keyword>
<feature type="transmembrane region" description="Helical" evidence="2">
    <location>
        <begin position="276"/>
        <end position="295"/>
    </location>
</feature>
<reference evidence="4" key="1">
    <citation type="submission" date="2012-03" db="EMBL/GenBank/DDBJ databases">
        <title>Functional metagenomics reveals considerable lignocellulase gene clusters in the gut microbiome of a wood-feeding higher termite.</title>
        <authorList>
            <person name="Liu N."/>
        </authorList>
    </citation>
    <scope>NUCLEOTIDE SEQUENCE</scope>
</reference>
<organism evidence="4">
    <name type="scientific">uncultured bacterium contig00005</name>
    <dbReference type="NCBI Taxonomy" id="1181497"/>
    <lineage>
        <taxon>Bacteria</taxon>
        <taxon>environmental samples</taxon>
    </lineage>
</organism>
<feature type="compositionally biased region" description="Low complexity" evidence="1">
    <location>
        <begin position="477"/>
        <end position="507"/>
    </location>
</feature>
<dbReference type="GO" id="GO:0016020">
    <property type="term" value="C:membrane"/>
    <property type="evidence" value="ECO:0007669"/>
    <property type="project" value="TreeGrafter"/>
</dbReference>
<keyword evidence="2" id="KW-0472">Membrane</keyword>
<dbReference type="Pfam" id="PF01757">
    <property type="entry name" value="Acyl_transf_3"/>
    <property type="match status" value="1"/>
</dbReference>
<feature type="compositionally biased region" description="Pro residues" evidence="1">
    <location>
        <begin position="508"/>
        <end position="538"/>
    </location>
</feature>
<feature type="transmembrane region" description="Helical" evidence="2">
    <location>
        <begin position="78"/>
        <end position="101"/>
    </location>
</feature>
<keyword evidence="2" id="KW-0812">Transmembrane</keyword>
<feature type="transmembrane region" description="Helical" evidence="2">
    <location>
        <begin position="7"/>
        <end position="25"/>
    </location>
</feature>
<name>A0A806KD63_9BACT</name>
<dbReference type="InterPro" id="IPR050879">
    <property type="entry name" value="Acyltransferase_3"/>
</dbReference>
<feature type="transmembrane region" description="Helical" evidence="2">
    <location>
        <begin position="403"/>
        <end position="421"/>
    </location>
</feature>
<dbReference type="AlphaFoldDB" id="A0A806KD63"/>